<evidence type="ECO:0000256" key="3">
    <source>
        <dbReference type="ARBA" id="ARBA00022692"/>
    </source>
</evidence>
<dbReference type="PANTHER" id="PTHR14564">
    <property type="entry name" value="MICOS COMPLEX SUBUNIT MIC26 / MIC27 FAMILY MEMBER"/>
    <property type="match status" value="1"/>
</dbReference>
<feature type="compositionally biased region" description="Basic and acidic residues" evidence="8">
    <location>
        <begin position="197"/>
        <end position="218"/>
    </location>
</feature>
<evidence type="ECO:0000256" key="4">
    <source>
        <dbReference type="ARBA" id="ARBA00022989"/>
    </source>
</evidence>
<keyword evidence="3" id="KW-0812">Transmembrane</keyword>
<evidence type="ECO:0000256" key="6">
    <source>
        <dbReference type="ARBA" id="ARBA00023136"/>
    </source>
</evidence>
<keyword evidence="10" id="KW-1185">Reference proteome</keyword>
<organism evidence="9 10">
    <name type="scientific">Porites lobata</name>
    <dbReference type="NCBI Taxonomy" id="104759"/>
    <lineage>
        <taxon>Eukaryota</taxon>
        <taxon>Metazoa</taxon>
        <taxon>Cnidaria</taxon>
        <taxon>Anthozoa</taxon>
        <taxon>Hexacorallia</taxon>
        <taxon>Scleractinia</taxon>
        <taxon>Fungiina</taxon>
        <taxon>Poritidae</taxon>
        <taxon>Porites</taxon>
    </lineage>
</organism>
<evidence type="ECO:0000256" key="1">
    <source>
        <dbReference type="ARBA" id="ARBA00004325"/>
    </source>
</evidence>
<comment type="function">
    <text evidence="7">Component of the MICOS complex, a large protein complex of the mitochondrial inner membrane that plays crucial roles in the maintenance of crista junctions, inner membrane architecture, and formation of contact sites to the outer membrane.</text>
</comment>
<evidence type="ECO:0000313" key="9">
    <source>
        <dbReference type="EMBL" id="CAH3133100.1"/>
    </source>
</evidence>
<sequence length="336" mass="37273">MAAKIVLRGVLRWRGRFLVAVSVPVLGAPFLSTVKAGSIKVHPRELQIYDPVVDSTQNTAKPAEEPVTEMEQKVSVARKFVWGWTSKVKDGISQVRTTYSSVEEKSFEFWRLIQTDTTFQIKVGGISTAVLVGAVLAGRGRRPIRRIFYSAVLGTTAATICYPNQAVDIALVNYDRLKVYTREQWHKFNQTRTEQAASKKLESPVEDTEISKDQDKATENVPEQANVELREDKVEVKEVPEEVPEEKVVAVAEQKPKASFWSNIPFLDKFIGSRESATGDEVSPPVAVGEGEDVKGSGDIKDQVIVQQESTSGEVKIQGDIGQSNPEDKDMYSTRS</sequence>
<keyword evidence="4" id="KW-1133">Transmembrane helix</keyword>
<dbReference type="Pfam" id="PF09769">
    <property type="entry name" value="ApoO"/>
    <property type="match status" value="1"/>
</dbReference>
<evidence type="ECO:0000256" key="2">
    <source>
        <dbReference type="ARBA" id="ARBA00010904"/>
    </source>
</evidence>
<keyword evidence="5 7" id="KW-0496">Mitochondrion</keyword>
<reference evidence="9 10" key="1">
    <citation type="submission" date="2022-05" db="EMBL/GenBank/DDBJ databases">
        <authorList>
            <consortium name="Genoscope - CEA"/>
            <person name="William W."/>
        </authorList>
    </citation>
    <scope>NUCLEOTIDE SEQUENCE [LARGE SCALE GENOMIC DNA]</scope>
</reference>
<feature type="region of interest" description="Disordered" evidence="8">
    <location>
        <begin position="191"/>
        <end position="223"/>
    </location>
</feature>
<feature type="region of interest" description="Disordered" evidence="8">
    <location>
        <begin position="276"/>
        <end position="336"/>
    </location>
</feature>
<evidence type="ECO:0000256" key="7">
    <source>
        <dbReference type="RuleBase" id="RU363021"/>
    </source>
</evidence>
<protein>
    <recommendedName>
        <fullName evidence="7">MICOS complex subunit</fullName>
    </recommendedName>
</protein>
<name>A0ABN8P846_9CNID</name>
<dbReference type="EMBL" id="CALNXK010000052">
    <property type="protein sequence ID" value="CAH3133100.1"/>
    <property type="molecule type" value="Genomic_DNA"/>
</dbReference>
<comment type="caution">
    <text evidence="9">The sequence shown here is derived from an EMBL/GenBank/DDBJ whole genome shotgun (WGS) entry which is preliminary data.</text>
</comment>
<comment type="similarity">
    <text evidence="2">Belongs to the apolipoprotein O/MICOS complex subunit Mic27 family.</text>
</comment>
<feature type="compositionally biased region" description="Basic and acidic residues" evidence="8">
    <location>
        <begin position="292"/>
        <end position="302"/>
    </location>
</feature>
<comment type="subunit">
    <text evidence="7">Component of the mitochondrial contact site and cristae organizing system (MICOS) complex.</text>
</comment>
<comment type="subcellular location">
    <subcellularLocation>
        <location evidence="7">Mitochondrion inner membrane</location>
    </subcellularLocation>
    <subcellularLocation>
        <location evidence="1">Mitochondrion membrane</location>
    </subcellularLocation>
</comment>
<evidence type="ECO:0000256" key="5">
    <source>
        <dbReference type="ARBA" id="ARBA00023128"/>
    </source>
</evidence>
<gene>
    <name evidence="9" type="ORF">PLOB_00036643</name>
</gene>
<dbReference type="InterPro" id="IPR019166">
    <property type="entry name" value="MIC26/MIC27"/>
</dbReference>
<dbReference type="InterPro" id="IPR033182">
    <property type="entry name" value="MIC26/MIC27_animal"/>
</dbReference>
<evidence type="ECO:0000256" key="8">
    <source>
        <dbReference type="SAM" id="MobiDB-lite"/>
    </source>
</evidence>
<keyword evidence="6" id="KW-0472">Membrane</keyword>
<accession>A0ABN8P846</accession>
<evidence type="ECO:0000313" key="10">
    <source>
        <dbReference type="Proteomes" id="UP001159405"/>
    </source>
</evidence>
<dbReference type="Proteomes" id="UP001159405">
    <property type="component" value="Unassembled WGS sequence"/>
</dbReference>
<feature type="compositionally biased region" description="Basic and acidic residues" evidence="8">
    <location>
        <begin position="326"/>
        <end position="336"/>
    </location>
</feature>
<proteinExistence type="inferred from homology"/>
<keyword evidence="7" id="KW-0999">Mitochondrion inner membrane</keyword>